<organism evidence="5 6">
    <name type="scientific">Cryoendolithus antarcticus</name>
    <dbReference type="NCBI Taxonomy" id="1507870"/>
    <lineage>
        <taxon>Eukaryota</taxon>
        <taxon>Fungi</taxon>
        <taxon>Dikarya</taxon>
        <taxon>Ascomycota</taxon>
        <taxon>Pezizomycotina</taxon>
        <taxon>Dothideomycetes</taxon>
        <taxon>Dothideomycetidae</taxon>
        <taxon>Cladosporiales</taxon>
        <taxon>Cladosporiaceae</taxon>
        <taxon>Cryoendolithus</taxon>
    </lineage>
</organism>
<dbReference type="PANTHER" id="PTHR10073:SF41">
    <property type="entry name" value="MISMATCH REPAIR PROTEIN, PUTATIVE (AFU_ORTHOLOGUE AFUA_8G05820)-RELATED"/>
    <property type="match status" value="1"/>
</dbReference>
<dbReference type="Pfam" id="PF01119">
    <property type="entry name" value="DNA_mis_repair"/>
    <property type="match status" value="1"/>
</dbReference>
<dbReference type="Pfam" id="PF13589">
    <property type="entry name" value="HATPase_c_3"/>
    <property type="match status" value="1"/>
</dbReference>
<dbReference type="InterPro" id="IPR002099">
    <property type="entry name" value="MutL/Mlh/PMS"/>
</dbReference>
<dbReference type="AlphaFoldDB" id="A0A1V8SJN2"/>
<accession>A0A1V8SJN2</accession>
<evidence type="ECO:0000256" key="2">
    <source>
        <dbReference type="ARBA" id="ARBA00022763"/>
    </source>
</evidence>
<feature type="compositionally biased region" description="Basic residues" evidence="3">
    <location>
        <begin position="831"/>
        <end position="841"/>
    </location>
</feature>
<dbReference type="PROSITE" id="PS00058">
    <property type="entry name" value="DNA_MISMATCH_REPAIR_1"/>
    <property type="match status" value="1"/>
</dbReference>
<comment type="similarity">
    <text evidence="1">Belongs to the DNA mismatch repair MutL/HexB family.</text>
</comment>
<dbReference type="GO" id="GO:0016887">
    <property type="term" value="F:ATP hydrolysis activity"/>
    <property type="evidence" value="ECO:0007669"/>
    <property type="project" value="InterPro"/>
</dbReference>
<dbReference type="InterPro" id="IPR014721">
    <property type="entry name" value="Ribsml_uS5_D2-typ_fold_subgr"/>
</dbReference>
<feature type="compositionally biased region" description="Polar residues" evidence="3">
    <location>
        <begin position="842"/>
        <end position="852"/>
    </location>
</feature>
<dbReference type="CDD" id="cd16926">
    <property type="entry name" value="HATPase_MutL-MLH-PMS-like"/>
    <property type="match status" value="1"/>
</dbReference>
<dbReference type="FunFam" id="3.30.565.10:FF:000017">
    <property type="entry name" value="PMS1 homolog 1, mismatch repair system component"/>
    <property type="match status" value="1"/>
</dbReference>
<dbReference type="NCBIfam" id="TIGR00585">
    <property type="entry name" value="mutl"/>
    <property type="match status" value="1"/>
</dbReference>
<feature type="region of interest" description="Disordered" evidence="3">
    <location>
        <begin position="487"/>
        <end position="600"/>
    </location>
</feature>
<dbReference type="InterPro" id="IPR036890">
    <property type="entry name" value="HATPase_C_sf"/>
</dbReference>
<feature type="compositionally biased region" description="Polar residues" evidence="3">
    <location>
        <begin position="579"/>
        <end position="595"/>
    </location>
</feature>
<dbReference type="SUPFAM" id="SSF54211">
    <property type="entry name" value="Ribosomal protein S5 domain 2-like"/>
    <property type="match status" value="1"/>
</dbReference>
<dbReference type="GO" id="GO:0140664">
    <property type="term" value="F:ATP-dependent DNA damage sensor activity"/>
    <property type="evidence" value="ECO:0007669"/>
    <property type="project" value="InterPro"/>
</dbReference>
<evidence type="ECO:0000256" key="3">
    <source>
        <dbReference type="SAM" id="MobiDB-lite"/>
    </source>
</evidence>
<dbReference type="STRING" id="1507870.A0A1V8SJN2"/>
<gene>
    <name evidence="5" type="ORF">B0A48_14343</name>
</gene>
<dbReference type="InterPro" id="IPR013507">
    <property type="entry name" value="DNA_mismatch_S5_2-like"/>
</dbReference>
<dbReference type="InterPro" id="IPR020568">
    <property type="entry name" value="Ribosomal_Su5_D2-typ_SF"/>
</dbReference>
<dbReference type="SUPFAM" id="SSF55874">
    <property type="entry name" value="ATPase domain of HSP90 chaperone/DNA topoisomerase II/histidine kinase"/>
    <property type="match status" value="1"/>
</dbReference>
<keyword evidence="6" id="KW-1185">Reference proteome</keyword>
<sequence length="967" mass="105589">MSIQALPQSTIRTIGASQVLTDPSAVVKELIDNALDAGASIISVELHANTLDIIQVRDNGHGIAPQDRALVARRHCTSKITSEDDLSGIGGTSLGFRGEALASAAEVSGSLTITTRVEGEQVATTLKINEQGEHADQERASAPIGTTVRITDFCKLNPVRRQVALKQSEQCLSNVKLLLKRYAFARPHVRLSLRVLKAKNDRGNWMYGPKAGGNAEDAAFSIVGAACASQCTWSIVELHGFIVRAFLPRGDAIPDKISNAGAFLNIDGRPMNLERGVAKRILKDFRSALTKTNAKFEGVKSPFLYIDIRCPQQSYDINIEPAKDDVLFADPGKVVEAAIELFHSVYSPAGSTQTQVAEFDGRMSNNQVARPQSYAATSGHEVGSHTEQEDYLTLPHSRDIPETADTALRVDDDDDSGLDLYDAPTKTNRSSRTAYRVNMYGCDEEDLDALEGPSIAMQDDAELAETRAIEKNVTVSNPWVFAKMHARPTQRQVDSSVGGIAQASPSSSSTRHGNDAVVDNPEPRPPQSADIIGLLTPRASSPRPARQPFHPSGFVPDIRFANDGRLISSEPSDTERNVAGSSPTRRQMTPVSSQFGGIFRPINTSTSNMVQHDRDIPLAQIPQARPRGRAPQARGVVNRPFVAPTAVGPPKERVWFEHLDDIEDTRPRRPRRPHGIQHQHKLVAQGELGVLIDDPQPLSRAAQNRDIRDFVDTVTLTEGHDAATVRGHDNRALQMSRRSNGVTEPSEGLTAAMEQSENASQAYGALSGRGFMPASELATLEALGFAKINGQQPTAKRRKTAQRALRPMSGNAPPNLVPVDENEDEYEPVRPRTKSGRRRSSMKQPRTKSSNLPLERTPAGRRTYDLALTSSISLQDIAVAQRRCETEHTLLDWSRSAVDLEDTFATIESHDEIAQLGRKVRELLINRVNDGDMVQDLGELIGTAFSRHREAVIDDFMSSSAAQMSEA</sequence>
<keyword evidence="2" id="KW-0227">DNA damage</keyword>
<evidence type="ECO:0000256" key="1">
    <source>
        <dbReference type="ARBA" id="ARBA00006082"/>
    </source>
</evidence>
<dbReference type="EMBL" id="NAJO01000040">
    <property type="protein sequence ID" value="OQN99366.1"/>
    <property type="molecule type" value="Genomic_DNA"/>
</dbReference>
<dbReference type="PANTHER" id="PTHR10073">
    <property type="entry name" value="DNA MISMATCH REPAIR PROTEIN MLH, PMS, MUTL"/>
    <property type="match status" value="1"/>
</dbReference>
<dbReference type="Proteomes" id="UP000192596">
    <property type="component" value="Unassembled WGS sequence"/>
</dbReference>
<dbReference type="SMART" id="SM01340">
    <property type="entry name" value="DNA_mis_repair"/>
    <property type="match status" value="1"/>
</dbReference>
<dbReference type="InParanoid" id="A0A1V8SJN2"/>
<comment type="caution">
    <text evidence="5">The sequence shown here is derived from an EMBL/GenBank/DDBJ whole genome shotgun (WGS) entry which is preliminary data.</text>
</comment>
<evidence type="ECO:0000259" key="4">
    <source>
        <dbReference type="SMART" id="SM01340"/>
    </source>
</evidence>
<dbReference type="GO" id="GO:0005524">
    <property type="term" value="F:ATP binding"/>
    <property type="evidence" value="ECO:0007669"/>
    <property type="project" value="InterPro"/>
</dbReference>
<dbReference type="Gene3D" id="3.30.230.10">
    <property type="match status" value="1"/>
</dbReference>
<feature type="region of interest" description="Disordered" evidence="3">
    <location>
        <begin position="791"/>
        <end position="859"/>
    </location>
</feature>
<name>A0A1V8SJN2_9PEZI</name>
<feature type="region of interest" description="Disordered" evidence="3">
    <location>
        <begin position="736"/>
        <end position="756"/>
    </location>
</feature>
<evidence type="ECO:0000313" key="6">
    <source>
        <dbReference type="Proteomes" id="UP000192596"/>
    </source>
</evidence>
<reference evidence="6" key="1">
    <citation type="submission" date="2017-03" db="EMBL/GenBank/DDBJ databases">
        <title>Genomes of endolithic fungi from Antarctica.</title>
        <authorList>
            <person name="Coleine C."/>
            <person name="Masonjones S."/>
            <person name="Stajich J.E."/>
        </authorList>
    </citation>
    <scope>NUCLEOTIDE SEQUENCE [LARGE SCALE GENOMIC DNA]</scope>
    <source>
        <strain evidence="6">CCFEE 5527</strain>
    </source>
</reference>
<protein>
    <recommendedName>
        <fullName evidence="4">DNA mismatch repair protein S5 domain-containing protein</fullName>
    </recommendedName>
</protein>
<feature type="domain" description="DNA mismatch repair protein S5" evidence="4">
    <location>
        <begin position="219"/>
        <end position="343"/>
    </location>
</feature>
<dbReference type="InterPro" id="IPR038973">
    <property type="entry name" value="MutL/Mlh/Pms-like"/>
</dbReference>
<proteinExistence type="inferred from homology"/>
<evidence type="ECO:0000313" key="5">
    <source>
        <dbReference type="EMBL" id="OQN99366.1"/>
    </source>
</evidence>
<dbReference type="GO" id="GO:0032389">
    <property type="term" value="C:MutLalpha complex"/>
    <property type="evidence" value="ECO:0007669"/>
    <property type="project" value="TreeGrafter"/>
</dbReference>
<dbReference type="GO" id="GO:0061982">
    <property type="term" value="P:meiosis I cell cycle process"/>
    <property type="evidence" value="ECO:0007669"/>
    <property type="project" value="UniProtKB-ARBA"/>
</dbReference>
<dbReference type="Gene3D" id="3.30.565.10">
    <property type="entry name" value="Histidine kinase-like ATPase, C-terminal domain"/>
    <property type="match status" value="1"/>
</dbReference>
<dbReference type="GO" id="GO:0006298">
    <property type="term" value="P:mismatch repair"/>
    <property type="evidence" value="ECO:0007669"/>
    <property type="project" value="InterPro"/>
</dbReference>
<feature type="compositionally biased region" description="Low complexity" evidence="3">
    <location>
        <begin position="537"/>
        <end position="546"/>
    </location>
</feature>
<dbReference type="InterPro" id="IPR014762">
    <property type="entry name" value="DNA_mismatch_repair_CS"/>
</dbReference>
<dbReference type="GO" id="GO:0030983">
    <property type="term" value="F:mismatched DNA binding"/>
    <property type="evidence" value="ECO:0007669"/>
    <property type="project" value="InterPro"/>
</dbReference>
<dbReference type="OrthoDB" id="10263226at2759"/>